<dbReference type="AlphaFoldDB" id="A0AAW0ISY2"/>
<dbReference type="EMBL" id="JBBHLL010000095">
    <property type="protein sequence ID" value="KAK7817440.1"/>
    <property type="molecule type" value="Genomic_DNA"/>
</dbReference>
<name>A0AAW0ISY2_MYOGA</name>
<organism evidence="1 2">
    <name type="scientific">Myodes glareolus</name>
    <name type="common">Bank vole</name>
    <name type="synonym">Clethrionomys glareolus</name>
    <dbReference type="NCBI Taxonomy" id="447135"/>
    <lineage>
        <taxon>Eukaryota</taxon>
        <taxon>Metazoa</taxon>
        <taxon>Chordata</taxon>
        <taxon>Craniata</taxon>
        <taxon>Vertebrata</taxon>
        <taxon>Euteleostomi</taxon>
        <taxon>Mammalia</taxon>
        <taxon>Eutheria</taxon>
        <taxon>Euarchontoglires</taxon>
        <taxon>Glires</taxon>
        <taxon>Rodentia</taxon>
        <taxon>Myomorpha</taxon>
        <taxon>Muroidea</taxon>
        <taxon>Cricetidae</taxon>
        <taxon>Arvicolinae</taxon>
        <taxon>Myodes</taxon>
    </lineage>
</organism>
<sequence>MMASSLQSGPMDAAIIKSEQARNANTFHSSVSWPCTPWPKPQKAANHIRFADFSKVTHQQDCAQGFWSVSQEVPSPIAPRRMKGRQEKVDIAAGCMREAEAELE</sequence>
<evidence type="ECO:0000313" key="1">
    <source>
        <dbReference type="EMBL" id="KAK7817440.1"/>
    </source>
</evidence>
<gene>
    <name evidence="1" type="ORF">U0070_024914</name>
</gene>
<comment type="caution">
    <text evidence="1">The sequence shown here is derived from an EMBL/GenBank/DDBJ whole genome shotgun (WGS) entry which is preliminary data.</text>
</comment>
<proteinExistence type="predicted"/>
<dbReference type="Proteomes" id="UP001488838">
    <property type="component" value="Unassembled WGS sequence"/>
</dbReference>
<keyword evidence="2" id="KW-1185">Reference proteome</keyword>
<accession>A0AAW0ISY2</accession>
<reference evidence="1 2" key="1">
    <citation type="journal article" date="2023" name="bioRxiv">
        <title>Conserved and derived expression patterns and positive selection on dental genes reveal complex evolutionary context of ever-growing rodent molars.</title>
        <authorList>
            <person name="Calamari Z.T."/>
            <person name="Song A."/>
            <person name="Cohen E."/>
            <person name="Akter M."/>
            <person name="Roy R.D."/>
            <person name="Hallikas O."/>
            <person name="Christensen M.M."/>
            <person name="Li P."/>
            <person name="Marangoni P."/>
            <person name="Jernvall J."/>
            <person name="Klein O.D."/>
        </authorList>
    </citation>
    <scope>NUCLEOTIDE SEQUENCE [LARGE SCALE GENOMIC DNA]</scope>
    <source>
        <strain evidence="1">V071</strain>
    </source>
</reference>
<evidence type="ECO:0000313" key="2">
    <source>
        <dbReference type="Proteomes" id="UP001488838"/>
    </source>
</evidence>
<protein>
    <submittedName>
        <fullName evidence="1">Uncharacterized protein</fullName>
    </submittedName>
</protein>